<feature type="chain" id="PRO_5004100261" evidence="1">
    <location>
        <begin position="26"/>
        <end position="71"/>
    </location>
</feature>
<comment type="caution">
    <text evidence="2">The sequence shown here is derived from an EMBL/GenBank/DDBJ whole genome shotgun (WGS) entry which is preliminary data.</text>
</comment>
<protein>
    <submittedName>
        <fullName evidence="2">Uncharacterized protein</fullName>
    </submittedName>
</protein>
<evidence type="ECO:0000313" key="3">
    <source>
        <dbReference type="Proteomes" id="UP000029453"/>
    </source>
</evidence>
<sequence>MKFKKVVALASIVASMTVMSQSAFANDVYRCHDDYSGCIADKGNTGTGSVKAEYYERGTGRLTGIAKVYRD</sequence>
<accession>M9LRG2</accession>
<keyword evidence="3" id="KW-1185">Reference proteome</keyword>
<organism evidence="2 3">
    <name type="scientific">Paenibacillus popilliae ATCC 14706</name>
    <dbReference type="NCBI Taxonomy" id="1212764"/>
    <lineage>
        <taxon>Bacteria</taxon>
        <taxon>Bacillati</taxon>
        <taxon>Bacillota</taxon>
        <taxon>Bacilli</taxon>
        <taxon>Bacillales</taxon>
        <taxon>Paenibacillaceae</taxon>
        <taxon>Paenibacillus</taxon>
    </lineage>
</organism>
<dbReference type="Proteomes" id="UP000029453">
    <property type="component" value="Unassembled WGS sequence"/>
</dbReference>
<gene>
    <name evidence="2" type="ORF">PPOP_3376</name>
</gene>
<dbReference type="EMBL" id="BALG01000289">
    <property type="protein sequence ID" value="GAC43976.1"/>
    <property type="molecule type" value="Genomic_DNA"/>
</dbReference>
<evidence type="ECO:0000256" key="1">
    <source>
        <dbReference type="SAM" id="SignalP"/>
    </source>
</evidence>
<proteinExistence type="predicted"/>
<name>M9LRG2_PAEPP</name>
<keyword evidence="1" id="KW-0732">Signal</keyword>
<dbReference type="AlphaFoldDB" id="M9LRG2"/>
<reference evidence="2 3" key="1">
    <citation type="submission" date="2012-10" db="EMBL/GenBank/DDBJ databases">
        <title>Draft Genome Sequence of Paenibacillus popilliae ATCC 14706T.</title>
        <authorList>
            <person name="Iiyama K."/>
            <person name="Mori K."/>
            <person name="Mon H."/>
            <person name="Chieda Y."/>
            <person name="Lee J.M."/>
            <person name="Kusakabe T."/>
            <person name="Tashiro K."/>
            <person name="Asano S."/>
            <person name="Yasunaga-Aoki C."/>
            <person name="Shimizu S."/>
        </authorList>
    </citation>
    <scope>NUCLEOTIDE SEQUENCE [LARGE SCALE GENOMIC DNA]</scope>
    <source>
        <strain evidence="2 3">ATCC 14706</strain>
    </source>
</reference>
<feature type="signal peptide" evidence="1">
    <location>
        <begin position="1"/>
        <end position="25"/>
    </location>
</feature>
<dbReference type="RefSeq" id="WP_006287756.1">
    <property type="nucleotide sequence ID" value="NZ_BALG01000289.1"/>
</dbReference>
<evidence type="ECO:0000313" key="2">
    <source>
        <dbReference type="EMBL" id="GAC43976.1"/>
    </source>
</evidence>